<keyword evidence="1" id="KW-1133">Transmembrane helix</keyword>
<name>A0A3M7QGU8_BRAPC</name>
<dbReference type="AlphaFoldDB" id="A0A3M7QGU8"/>
<reference evidence="2 3" key="1">
    <citation type="journal article" date="2018" name="Sci. Rep.">
        <title>Genomic signatures of local adaptation to the degree of environmental predictability in rotifers.</title>
        <authorList>
            <person name="Franch-Gras L."/>
            <person name="Hahn C."/>
            <person name="Garcia-Roger E.M."/>
            <person name="Carmona M.J."/>
            <person name="Serra M."/>
            <person name="Gomez A."/>
        </authorList>
    </citation>
    <scope>NUCLEOTIDE SEQUENCE [LARGE SCALE GENOMIC DNA]</scope>
    <source>
        <strain evidence="2">HYR1</strain>
    </source>
</reference>
<proteinExistence type="predicted"/>
<protein>
    <submittedName>
        <fullName evidence="2">Uncharacterized protein</fullName>
    </submittedName>
</protein>
<keyword evidence="1" id="KW-0472">Membrane</keyword>
<keyword evidence="3" id="KW-1185">Reference proteome</keyword>
<comment type="caution">
    <text evidence="2">The sequence shown here is derived from an EMBL/GenBank/DDBJ whole genome shotgun (WGS) entry which is preliminary data.</text>
</comment>
<sequence>MTSCVTQQLRFFATTSICHTLTITVAFYHALTTKN</sequence>
<evidence type="ECO:0000313" key="2">
    <source>
        <dbReference type="EMBL" id="RNA10261.1"/>
    </source>
</evidence>
<keyword evidence="1" id="KW-0812">Transmembrane</keyword>
<evidence type="ECO:0000313" key="3">
    <source>
        <dbReference type="Proteomes" id="UP000276133"/>
    </source>
</evidence>
<dbReference type="Proteomes" id="UP000276133">
    <property type="component" value="Unassembled WGS sequence"/>
</dbReference>
<accession>A0A3M7QGU8</accession>
<organism evidence="2 3">
    <name type="scientific">Brachionus plicatilis</name>
    <name type="common">Marine rotifer</name>
    <name type="synonym">Brachionus muelleri</name>
    <dbReference type="NCBI Taxonomy" id="10195"/>
    <lineage>
        <taxon>Eukaryota</taxon>
        <taxon>Metazoa</taxon>
        <taxon>Spiralia</taxon>
        <taxon>Gnathifera</taxon>
        <taxon>Rotifera</taxon>
        <taxon>Eurotatoria</taxon>
        <taxon>Monogononta</taxon>
        <taxon>Pseudotrocha</taxon>
        <taxon>Ploima</taxon>
        <taxon>Brachionidae</taxon>
        <taxon>Brachionus</taxon>
    </lineage>
</organism>
<evidence type="ECO:0000256" key="1">
    <source>
        <dbReference type="SAM" id="Phobius"/>
    </source>
</evidence>
<gene>
    <name evidence="2" type="ORF">BpHYR1_002392</name>
</gene>
<dbReference type="EMBL" id="REGN01006252">
    <property type="protein sequence ID" value="RNA10261.1"/>
    <property type="molecule type" value="Genomic_DNA"/>
</dbReference>
<feature type="transmembrane region" description="Helical" evidence="1">
    <location>
        <begin position="12"/>
        <end position="31"/>
    </location>
</feature>